<dbReference type="Proteomes" id="UP000623129">
    <property type="component" value="Unassembled WGS sequence"/>
</dbReference>
<sequence>MPSSDSFVIYIRSSHDFNFAVVASSDDDISSLKKEAETQHLALFPHNGRIVSQAIKIWRDGIAYNLSDNIPVRCLFDVDGGNKGKHLLYMDAVPVTVPPDEVPPTGRDRDCSLNQNQGGNNNTNCASDALKRKDPVVEEMTTGVAVLRENNNSSKEKKSKEVDLDPSSSSSSSSDDDDDYEAPPSNASVEESEPEPESESRKTGGDRMQERSACAAPENENETAGIHVVTWNPEAASADVVVLDAAAPGGNADGSNYNKKENSMAWVKEARKESTTNAAASGETCSLAPSDSDLRDKGTLTPDNLIKDNNASSAIPNTTDKEKMNKSQNNSISATDSIAASPSDKKKRRTREKVVLSLPPIIERDYENEISREDASKKKKRKQQDATQQLDLCQNGDPSSGRDRDCSLNQNQGGNANSTSEALKRKSLGDNTNFDILLDAASADMEVQDAAPKGNESYKERENNMTLEEEEAILLATPLKPRGRVKAKKASQPIPKTDKKKMKKSQNNSISATDKKRRRGTPKKNKIKIDASQVAVMVPDKLRCCRNSGSGWRCFEKAMPNSKFCTRHGSKSTSSKKYVLV</sequence>
<feature type="compositionally biased region" description="Basic and acidic residues" evidence="3">
    <location>
        <begin position="198"/>
        <end position="210"/>
    </location>
</feature>
<evidence type="ECO:0000313" key="6">
    <source>
        <dbReference type="Proteomes" id="UP000623129"/>
    </source>
</evidence>
<feature type="region of interest" description="Disordered" evidence="3">
    <location>
        <begin position="145"/>
        <end position="227"/>
    </location>
</feature>
<feature type="region of interest" description="Disordered" evidence="3">
    <location>
        <begin position="476"/>
        <end position="526"/>
    </location>
</feature>
<dbReference type="Pfam" id="PF08879">
    <property type="entry name" value="WRC"/>
    <property type="match status" value="1"/>
</dbReference>
<feature type="region of interest" description="Disordered" evidence="3">
    <location>
        <begin position="98"/>
        <end position="130"/>
    </location>
</feature>
<proteinExistence type="predicted"/>
<accession>A0A833RHZ3</accession>
<dbReference type="EMBL" id="SWLB01000007">
    <property type="protein sequence ID" value="KAF3336246.1"/>
    <property type="molecule type" value="Genomic_DNA"/>
</dbReference>
<evidence type="ECO:0000313" key="5">
    <source>
        <dbReference type="EMBL" id="KAF3336246.1"/>
    </source>
</evidence>
<name>A0A833RHZ3_9POAL</name>
<feature type="domain" description="WRC" evidence="4">
    <location>
        <begin position="538"/>
        <end position="581"/>
    </location>
</feature>
<evidence type="ECO:0000256" key="2">
    <source>
        <dbReference type="PROSITE-ProRule" id="PRU01002"/>
    </source>
</evidence>
<keyword evidence="1" id="KW-0539">Nucleus</keyword>
<feature type="compositionally biased region" description="Polar residues" evidence="3">
    <location>
        <begin position="407"/>
        <end position="421"/>
    </location>
</feature>
<feature type="compositionally biased region" description="Low complexity" evidence="3">
    <location>
        <begin position="114"/>
        <end position="124"/>
    </location>
</feature>
<protein>
    <submittedName>
        <fullName evidence="5">Dentin sialophosphoprotein-like isoform X2</fullName>
    </submittedName>
</protein>
<feature type="region of interest" description="Disordered" evidence="3">
    <location>
        <begin position="268"/>
        <end position="427"/>
    </location>
</feature>
<evidence type="ECO:0000259" key="4">
    <source>
        <dbReference type="PROSITE" id="PS51667"/>
    </source>
</evidence>
<feature type="compositionally biased region" description="Polar residues" evidence="3">
    <location>
        <begin position="275"/>
        <end position="289"/>
    </location>
</feature>
<comment type="caution">
    <text evidence="2">Lacks conserved residue(s) required for the propagation of feature annotation.</text>
</comment>
<feature type="compositionally biased region" description="Polar residues" evidence="3">
    <location>
        <begin position="326"/>
        <end position="340"/>
    </location>
</feature>
<comment type="caution">
    <text evidence="5">The sequence shown here is derived from an EMBL/GenBank/DDBJ whole genome shotgun (WGS) entry which is preliminary data.</text>
</comment>
<keyword evidence="6" id="KW-1185">Reference proteome</keyword>
<organism evidence="5 6">
    <name type="scientific">Carex littledalei</name>
    <dbReference type="NCBI Taxonomy" id="544730"/>
    <lineage>
        <taxon>Eukaryota</taxon>
        <taxon>Viridiplantae</taxon>
        <taxon>Streptophyta</taxon>
        <taxon>Embryophyta</taxon>
        <taxon>Tracheophyta</taxon>
        <taxon>Spermatophyta</taxon>
        <taxon>Magnoliopsida</taxon>
        <taxon>Liliopsida</taxon>
        <taxon>Poales</taxon>
        <taxon>Cyperaceae</taxon>
        <taxon>Cyperoideae</taxon>
        <taxon>Cariceae</taxon>
        <taxon>Carex</taxon>
        <taxon>Carex subgen. Euthyceras</taxon>
    </lineage>
</organism>
<feature type="compositionally biased region" description="Polar residues" evidence="3">
    <location>
        <begin position="385"/>
        <end position="398"/>
    </location>
</feature>
<dbReference type="InterPro" id="IPR014977">
    <property type="entry name" value="WRC_dom"/>
</dbReference>
<gene>
    <name evidence="5" type="ORF">FCM35_KLT18832</name>
</gene>
<feature type="compositionally biased region" description="Basic and acidic residues" evidence="3">
    <location>
        <begin position="362"/>
        <end position="376"/>
    </location>
</feature>
<feature type="compositionally biased region" description="Basic residues" evidence="3">
    <location>
        <begin position="515"/>
        <end position="526"/>
    </location>
</feature>
<evidence type="ECO:0000256" key="1">
    <source>
        <dbReference type="ARBA" id="ARBA00023242"/>
    </source>
</evidence>
<feature type="compositionally biased region" description="Basic and acidic residues" evidence="3">
    <location>
        <begin position="154"/>
        <end position="163"/>
    </location>
</feature>
<reference evidence="5" key="1">
    <citation type="submission" date="2020-01" db="EMBL/GenBank/DDBJ databases">
        <title>Genome sequence of Kobresia littledalei, the first chromosome-level genome in the family Cyperaceae.</title>
        <authorList>
            <person name="Qu G."/>
        </authorList>
    </citation>
    <scope>NUCLEOTIDE SEQUENCE</scope>
    <source>
        <strain evidence="5">C.B.Clarke</strain>
        <tissue evidence="5">Leaf</tissue>
    </source>
</reference>
<dbReference type="AlphaFoldDB" id="A0A833RHZ3"/>
<evidence type="ECO:0000256" key="3">
    <source>
        <dbReference type="SAM" id="MobiDB-lite"/>
    </source>
</evidence>
<feature type="compositionally biased region" description="Polar residues" evidence="3">
    <location>
        <begin position="307"/>
        <end position="318"/>
    </location>
</feature>
<dbReference type="PROSITE" id="PS51667">
    <property type="entry name" value="WRC"/>
    <property type="match status" value="1"/>
</dbReference>